<dbReference type="RefSeq" id="WP_160179745.1">
    <property type="nucleotide sequence ID" value="NZ_CP047656.1"/>
</dbReference>
<dbReference type="CDD" id="cd00586">
    <property type="entry name" value="4HBT"/>
    <property type="match status" value="1"/>
</dbReference>
<name>A0A857JLP9_9ALTE</name>
<dbReference type="KEGG" id="pmes:FX988_02157"/>
<evidence type="ECO:0000313" key="3">
    <source>
        <dbReference type="EMBL" id="QHJ11921.1"/>
    </source>
</evidence>
<reference evidence="3 4" key="1">
    <citation type="submission" date="2019-12" db="EMBL/GenBank/DDBJ databases">
        <title>Genome sequencing and assembly of endphytes of Porphyra tenera.</title>
        <authorList>
            <person name="Park J.M."/>
            <person name="Shin R."/>
            <person name="Jo S.H."/>
        </authorList>
    </citation>
    <scope>NUCLEOTIDE SEQUENCE [LARGE SCALE GENOMIC DNA]</scope>
    <source>
        <strain evidence="3 4">GPM4</strain>
    </source>
</reference>
<dbReference type="Gene3D" id="3.10.129.10">
    <property type="entry name" value="Hotdog Thioesterase"/>
    <property type="match status" value="1"/>
</dbReference>
<dbReference type="EMBL" id="CP047656">
    <property type="protein sequence ID" value="QHJ11921.1"/>
    <property type="molecule type" value="Genomic_DNA"/>
</dbReference>
<dbReference type="AlphaFoldDB" id="A0A857JLP9"/>
<evidence type="ECO:0000313" key="4">
    <source>
        <dbReference type="Proteomes" id="UP000464524"/>
    </source>
</evidence>
<dbReference type="PANTHER" id="PTHR31793:SF27">
    <property type="entry name" value="NOVEL THIOESTERASE SUPERFAMILY DOMAIN AND SAPOSIN A-TYPE DOMAIN CONTAINING PROTEIN (0610012H03RIK)"/>
    <property type="match status" value="1"/>
</dbReference>
<accession>A0A857JLP9</accession>
<dbReference type="InterPro" id="IPR050563">
    <property type="entry name" value="4-hydroxybenzoyl-CoA_TE"/>
</dbReference>
<keyword evidence="2" id="KW-0378">Hydrolase</keyword>
<gene>
    <name evidence="3" type="ORF">FX988_02157</name>
</gene>
<evidence type="ECO:0000256" key="1">
    <source>
        <dbReference type="ARBA" id="ARBA00005953"/>
    </source>
</evidence>
<dbReference type="Pfam" id="PF13279">
    <property type="entry name" value="4HBT_2"/>
    <property type="match status" value="1"/>
</dbReference>
<keyword evidence="4" id="KW-1185">Reference proteome</keyword>
<proteinExistence type="inferred from homology"/>
<dbReference type="SUPFAM" id="SSF54637">
    <property type="entry name" value="Thioesterase/thiol ester dehydrase-isomerase"/>
    <property type="match status" value="1"/>
</dbReference>
<sequence>MTTSTTAKKSPPTRSDFRYFDTIDTRWADNDVYGHVNNVAYYSFFDTVVNRLLIDNGWLQLEGSGPIGLVVETRCQYFASVSYPAVLDIGLTILKLGNSSVVYQLAVFSEGSEQASAVGQFVHVYVDRSSHMPTSLPAELRAGLSHYLKVSDEPE</sequence>
<dbReference type="GO" id="GO:0047617">
    <property type="term" value="F:fatty acyl-CoA hydrolase activity"/>
    <property type="evidence" value="ECO:0007669"/>
    <property type="project" value="TreeGrafter"/>
</dbReference>
<comment type="similarity">
    <text evidence="1">Belongs to the 4-hydroxybenzoyl-CoA thioesterase family.</text>
</comment>
<organism evidence="3 4">
    <name type="scientific">Paraglaciecola mesophila</name>
    <dbReference type="NCBI Taxonomy" id="197222"/>
    <lineage>
        <taxon>Bacteria</taxon>
        <taxon>Pseudomonadati</taxon>
        <taxon>Pseudomonadota</taxon>
        <taxon>Gammaproteobacteria</taxon>
        <taxon>Alteromonadales</taxon>
        <taxon>Alteromonadaceae</taxon>
        <taxon>Paraglaciecola</taxon>
    </lineage>
</organism>
<dbReference type="Proteomes" id="UP000464524">
    <property type="component" value="Chromosome"/>
</dbReference>
<evidence type="ECO:0008006" key="5">
    <source>
        <dbReference type="Google" id="ProtNLM"/>
    </source>
</evidence>
<protein>
    <recommendedName>
        <fullName evidence="5">Thioesterase</fullName>
    </recommendedName>
</protein>
<dbReference type="InterPro" id="IPR029069">
    <property type="entry name" value="HotDog_dom_sf"/>
</dbReference>
<evidence type="ECO:0000256" key="2">
    <source>
        <dbReference type="ARBA" id="ARBA00022801"/>
    </source>
</evidence>
<dbReference type="OrthoDB" id="9799036at2"/>
<dbReference type="PANTHER" id="PTHR31793">
    <property type="entry name" value="4-HYDROXYBENZOYL-COA THIOESTERASE FAMILY MEMBER"/>
    <property type="match status" value="1"/>
</dbReference>